<evidence type="ECO:0000256" key="1">
    <source>
        <dbReference type="ARBA" id="ARBA00022801"/>
    </source>
</evidence>
<accession>A0A7W7GN24</accession>
<dbReference type="Pfam" id="PF04203">
    <property type="entry name" value="Sortase"/>
    <property type="match status" value="1"/>
</dbReference>
<dbReference type="InterPro" id="IPR042001">
    <property type="entry name" value="Sortase_F"/>
</dbReference>
<protein>
    <recommendedName>
        <fullName evidence="4">Class F sortase</fullName>
    </recommendedName>
</protein>
<reference evidence="2 3" key="1">
    <citation type="submission" date="2020-08" db="EMBL/GenBank/DDBJ databases">
        <title>Sequencing the genomes of 1000 actinobacteria strains.</title>
        <authorList>
            <person name="Klenk H.-P."/>
        </authorList>
    </citation>
    <scope>NUCLEOTIDE SEQUENCE [LARGE SCALE GENOMIC DNA]</scope>
    <source>
        <strain evidence="2 3">DSM 23974</strain>
    </source>
</reference>
<dbReference type="GO" id="GO:0016787">
    <property type="term" value="F:hydrolase activity"/>
    <property type="evidence" value="ECO:0007669"/>
    <property type="project" value="UniProtKB-KW"/>
</dbReference>
<evidence type="ECO:0000313" key="3">
    <source>
        <dbReference type="Proteomes" id="UP000540191"/>
    </source>
</evidence>
<evidence type="ECO:0000313" key="2">
    <source>
        <dbReference type="EMBL" id="MBB4735127.1"/>
    </source>
</evidence>
<organism evidence="2 3">
    <name type="scientific">Micrococcus cohnii</name>
    <dbReference type="NCBI Taxonomy" id="993416"/>
    <lineage>
        <taxon>Bacteria</taxon>
        <taxon>Bacillati</taxon>
        <taxon>Actinomycetota</taxon>
        <taxon>Actinomycetes</taxon>
        <taxon>Micrococcales</taxon>
        <taxon>Micrococcaceae</taxon>
        <taxon>Micrococcus</taxon>
    </lineage>
</organism>
<dbReference type="EMBL" id="JACHNA010000001">
    <property type="protein sequence ID" value="MBB4735127.1"/>
    <property type="molecule type" value="Genomic_DNA"/>
</dbReference>
<name>A0A7W7GN24_9MICC</name>
<dbReference type="Gene3D" id="2.40.260.10">
    <property type="entry name" value="Sortase"/>
    <property type="match status" value="1"/>
</dbReference>
<dbReference type="AlphaFoldDB" id="A0A7W7GN24"/>
<dbReference type="SUPFAM" id="SSF63817">
    <property type="entry name" value="Sortase"/>
    <property type="match status" value="1"/>
</dbReference>
<gene>
    <name evidence="2" type="ORF">HDA30_000635</name>
</gene>
<dbReference type="RefSeq" id="WP_158495804.1">
    <property type="nucleotide sequence ID" value="NZ_JACHNA010000001.1"/>
</dbReference>
<keyword evidence="3" id="KW-1185">Reference proteome</keyword>
<dbReference type="CDD" id="cd05829">
    <property type="entry name" value="Sortase_F"/>
    <property type="match status" value="1"/>
</dbReference>
<sequence length="166" mass="18044">MPEQIEAAPTFIAAYRGQEQVIGGKIVPTQTNEDGVIFPEEMTVGWYGPPQWGTTPGELSSHPGVLAAHVTNRDGGKDLFYNLERLKAGDRVEISYDDGTTAVFEVDKDAVSVDKGALTGEPEHRWAWELDEPGRKVTLITCDLGSQTGFGPDVANNWVVQATRVS</sequence>
<keyword evidence="1" id="KW-0378">Hydrolase</keyword>
<proteinExistence type="predicted"/>
<dbReference type="Proteomes" id="UP000540191">
    <property type="component" value="Unassembled WGS sequence"/>
</dbReference>
<dbReference type="InterPro" id="IPR023365">
    <property type="entry name" value="Sortase_dom-sf"/>
</dbReference>
<evidence type="ECO:0008006" key="4">
    <source>
        <dbReference type="Google" id="ProtNLM"/>
    </source>
</evidence>
<dbReference type="InterPro" id="IPR005754">
    <property type="entry name" value="Sortase"/>
</dbReference>
<comment type="caution">
    <text evidence="2">The sequence shown here is derived from an EMBL/GenBank/DDBJ whole genome shotgun (WGS) entry which is preliminary data.</text>
</comment>